<feature type="signal peptide" evidence="5">
    <location>
        <begin position="1"/>
        <end position="26"/>
    </location>
</feature>
<dbReference type="GO" id="GO:0035435">
    <property type="term" value="P:phosphate ion transmembrane transport"/>
    <property type="evidence" value="ECO:0007669"/>
    <property type="project" value="InterPro"/>
</dbReference>
<reference evidence="7 8" key="1">
    <citation type="journal article" date="2019" name="Nat. Microbiol.">
        <title>Mediterranean grassland soil C-N compound turnover is dependent on rainfall and depth, and is mediated by genomically divergent microorganisms.</title>
        <authorList>
            <person name="Diamond S."/>
            <person name="Andeer P.F."/>
            <person name="Li Z."/>
            <person name="Crits-Christoph A."/>
            <person name="Burstein D."/>
            <person name="Anantharaman K."/>
            <person name="Lane K.R."/>
            <person name="Thomas B.C."/>
            <person name="Pan C."/>
            <person name="Northen T.R."/>
            <person name="Banfield J.F."/>
        </authorList>
    </citation>
    <scope>NUCLEOTIDE SEQUENCE [LARGE SCALE GENOMIC DNA]</scope>
    <source>
        <strain evidence="7">WS_9</strain>
    </source>
</reference>
<dbReference type="Pfam" id="PF12849">
    <property type="entry name" value="PBP_like_2"/>
    <property type="match status" value="1"/>
</dbReference>
<evidence type="ECO:0000256" key="5">
    <source>
        <dbReference type="SAM" id="SignalP"/>
    </source>
</evidence>
<dbReference type="Proteomes" id="UP000317691">
    <property type="component" value="Unassembled WGS sequence"/>
</dbReference>
<dbReference type="InterPro" id="IPR050962">
    <property type="entry name" value="Phosphate-bind_PstS"/>
</dbReference>
<feature type="domain" description="PBP" evidence="6">
    <location>
        <begin position="26"/>
        <end position="309"/>
    </location>
</feature>
<evidence type="ECO:0000313" key="7">
    <source>
        <dbReference type="EMBL" id="TMQ63184.1"/>
    </source>
</evidence>
<evidence type="ECO:0000256" key="1">
    <source>
        <dbReference type="ARBA" id="ARBA00008725"/>
    </source>
</evidence>
<dbReference type="PANTHER" id="PTHR42996">
    <property type="entry name" value="PHOSPHATE-BINDING PROTEIN PSTS"/>
    <property type="match status" value="1"/>
</dbReference>
<dbReference type="SUPFAM" id="SSF53850">
    <property type="entry name" value="Periplasmic binding protein-like II"/>
    <property type="match status" value="1"/>
</dbReference>
<dbReference type="GO" id="GO:0042301">
    <property type="term" value="F:phosphate ion binding"/>
    <property type="evidence" value="ECO:0007669"/>
    <property type="project" value="InterPro"/>
</dbReference>
<gene>
    <name evidence="7" type="primary">pstS</name>
    <name evidence="7" type="ORF">E6K79_10565</name>
</gene>
<dbReference type="EMBL" id="VBOZ01000033">
    <property type="protein sequence ID" value="TMQ63184.1"/>
    <property type="molecule type" value="Genomic_DNA"/>
</dbReference>
<evidence type="ECO:0000256" key="4">
    <source>
        <dbReference type="PIRNR" id="PIRNR002756"/>
    </source>
</evidence>
<dbReference type="PANTHER" id="PTHR42996:SF1">
    <property type="entry name" value="PHOSPHATE-BINDING PROTEIN PSTS"/>
    <property type="match status" value="1"/>
</dbReference>
<keyword evidence="5" id="KW-0732">Signal</keyword>
<keyword evidence="2 4" id="KW-0813">Transport</keyword>
<dbReference type="CDD" id="cd13565">
    <property type="entry name" value="PBP2_PstS"/>
    <property type="match status" value="1"/>
</dbReference>
<name>A0A538THT6_UNCEI</name>
<comment type="caution">
    <text evidence="7">The sequence shown here is derived from an EMBL/GenBank/DDBJ whole genome shotgun (WGS) entry which is preliminary data.</text>
</comment>
<dbReference type="GO" id="GO:0043190">
    <property type="term" value="C:ATP-binding cassette (ABC) transporter complex"/>
    <property type="evidence" value="ECO:0007669"/>
    <property type="project" value="InterPro"/>
</dbReference>
<sequence length="351" mass="37091">MGRAATPVALVASMAMLSASFGCAWADVKLTGAGATFPYPLYSKWFDMYNKKTGVEINYQSIGSGGGIQQVKAGTVDFGASDAPLTNARLKEMPRNVIHFPTVAGAVVLAYNLPSVKEPIQLTPDAVTGIYLGKITMWNDKRIVAANPGVALPGAPILPVHRSDGSGTTYIFVSYLSAVSREWKDLVGANTSVSWPVGIGGKGNEGVAGLIRQTPNSIGYVELAYAKQNNFTVARVQNSSGKFIEPSLASTTAAAAGAAAALAKDVRTPIVNSPAPDAYPIAGLTYLLVYQEQKDDAKARALRDFIAWANTEGQEVAETLDYARLPEPVVQVNEANLMKLTVRGKPIVASK</sequence>
<proteinExistence type="inferred from homology"/>
<evidence type="ECO:0000256" key="2">
    <source>
        <dbReference type="ARBA" id="ARBA00022448"/>
    </source>
</evidence>
<organism evidence="7 8">
    <name type="scientific">Eiseniibacteriota bacterium</name>
    <dbReference type="NCBI Taxonomy" id="2212470"/>
    <lineage>
        <taxon>Bacteria</taxon>
        <taxon>Candidatus Eiseniibacteriota</taxon>
    </lineage>
</organism>
<dbReference type="PROSITE" id="PS51257">
    <property type="entry name" value="PROKAR_LIPOPROTEIN"/>
    <property type="match status" value="1"/>
</dbReference>
<dbReference type="InterPro" id="IPR024370">
    <property type="entry name" value="PBP_domain"/>
</dbReference>
<dbReference type="Gene3D" id="3.40.190.10">
    <property type="entry name" value="Periplasmic binding protein-like II"/>
    <property type="match status" value="2"/>
</dbReference>
<dbReference type="PIRSF" id="PIRSF002756">
    <property type="entry name" value="PstS"/>
    <property type="match status" value="1"/>
</dbReference>
<dbReference type="AlphaFoldDB" id="A0A538THT6"/>
<accession>A0A538THT6</accession>
<evidence type="ECO:0000313" key="8">
    <source>
        <dbReference type="Proteomes" id="UP000317691"/>
    </source>
</evidence>
<dbReference type="NCBIfam" id="TIGR00975">
    <property type="entry name" value="3a0107s03"/>
    <property type="match status" value="1"/>
</dbReference>
<dbReference type="InterPro" id="IPR005673">
    <property type="entry name" value="ABC_phos-bd_PstS"/>
</dbReference>
<feature type="chain" id="PRO_5021873876" description="Phosphate-binding protein" evidence="5">
    <location>
        <begin position="27"/>
        <end position="351"/>
    </location>
</feature>
<evidence type="ECO:0000256" key="3">
    <source>
        <dbReference type="ARBA" id="ARBA00022592"/>
    </source>
</evidence>
<protein>
    <recommendedName>
        <fullName evidence="4">Phosphate-binding protein</fullName>
    </recommendedName>
</protein>
<evidence type="ECO:0000259" key="6">
    <source>
        <dbReference type="Pfam" id="PF12849"/>
    </source>
</evidence>
<comment type="similarity">
    <text evidence="1 4">Belongs to the PstS family.</text>
</comment>
<keyword evidence="3 4" id="KW-0592">Phosphate transport</keyword>